<comment type="caution">
    <text evidence="1">The sequence shown here is derived from an EMBL/GenBank/DDBJ whole genome shotgun (WGS) entry which is preliminary data.</text>
</comment>
<dbReference type="Gene3D" id="1.25.40.20">
    <property type="entry name" value="Ankyrin repeat-containing domain"/>
    <property type="match status" value="1"/>
</dbReference>
<evidence type="ECO:0000313" key="1">
    <source>
        <dbReference type="EMBL" id="KAK8486674.1"/>
    </source>
</evidence>
<accession>A0ABR2A113</accession>
<reference evidence="1 2" key="1">
    <citation type="journal article" date="2024" name="G3 (Bethesda)">
        <title>Genome assembly of Hibiscus sabdariffa L. provides insights into metabolisms of medicinal natural products.</title>
        <authorList>
            <person name="Kim T."/>
        </authorList>
    </citation>
    <scope>NUCLEOTIDE SEQUENCE [LARGE SCALE GENOMIC DNA]</scope>
    <source>
        <strain evidence="1">TK-2024</strain>
        <tissue evidence="1">Old leaves</tissue>
    </source>
</reference>
<dbReference type="EMBL" id="JBBPBN010000431">
    <property type="protein sequence ID" value="KAK8486674.1"/>
    <property type="molecule type" value="Genomic_DNA"/>
</dbReference>
<sequence length="83" mass="8925">MTDATALLQGETWLKLDINAIDPRRALAPLHFFSDHPKLTDLLLRHGARPDIRCKGCLPLDSAIGHLSVAAKFGLHDDGASAG</sequence>
<gene>
    <name evidence="1" type="ORF">V6N11_033127</name>
</gene>
<proteinExistence type="predicted"/>
<name>A0ABR2A113_9ROSI</name>
<dbReference type="InterPro" id="IPR036770">
    <property type="entry name" value="Ankyrin_rpt-contain_sf"/>
</dbReference>
<protein>
    <submittedName>
        <fullName evidence="1">Uncharacterized protein</fullName>
    </submittedName>
</protein>
<organism evidence="1 2">
    <name type="scientific">Hibiscus sabdariffa</name>
    <name type="common">roselle</name>
    <dbReference type="NCBI Taxonomy" id="183260"/>
    <lineage>
        <taxon>Eukaryota</taxon>
        <taxon>Viridiplantae</taxon>
        <taxon>Streptophyta</taxon>
        <taxon>Embryophyta</taxon>
        <taxon>Tracheophyta</taxon>
        <taxon>Spermatophyta</taxon>
        <taxon>Magnoliopsida</taxon>
        <taxon>eudicotyledons</taxon>
        <taxon>Gunneridae</taxon>
        <taxon>Pentapetalae</taxon>
        <taxon>rosids</taxon>
        <taxon>malvids</taxon>
        <taxon>Malvales</taxon>
        <taxon>Malvaceae</taxon>
        <taxon>Malvoideae</taxon>
        <taxon>Hibiscus</taxon>
    </lineage>
</organism>
<dbReference type="Proteomes" id="UP001396334">
    <property type="component" value="Unassembled WGS sequence"/>
</dbReference>
<evidence type="ECO:0000313" key="2">
    <source>
        <dbReference type="Proteomes" id="UP001396334"/>
    </source>
</evidence>
<keyword evidence="2" id="KW-1185">Reference proteome</keyword>